<dbReference type="SUPFAM" id="SSF55821">
    <property type="entry name" value="YrdC/RibB"/>
    <property type="match status" value="1"/>
</dbReference>
<protein>
    <submittedName>
        <fullName evidence="7">3,4-dihydroxy-2-butanone 4-phosphate synthase (RibB, RIB3)</fullName>
        <ecNumber evidence="7">4.1.99.12</ecNumber>
    </submittedName>
</protein>
<evidence type="ECO:0000256" key="6">
    <source>
        <dbReference type="ARBA" id="ARBA00023239"/>
    </source>
</evidence>
<keyword evidence="5" id="KW-0464">Manganese</keyword>
<organism evidence="7">
    <name type="scientific">uncultured marine group II/III euryarchaeote KM3_109_A02</name>
    <dbReference type="NCBI Taxonomy" id="1457849"/>
    <lineage>
        <taxon>Archaea</taxon>
        <taxon>Methanobacteriati</taxon>
        <taxon>Methanobacteriota</taxon>
        <taxon>environmental samples</taxon>
    </lineage>
</organism>
<dbReference type="AlphaFoldDB" id="A0A075G7C7"/>
<dbReference type="EC" id="4.1.99.12" evidence="7"/>
<evidence type="ECO:0000256" key="4">
    <source>
        <dbReference type="ARBA" id="ARBA00022842"/>
    </source>
</evidence>
<keyword evidence="6 7" id="KW-0456">Lyase</keyword>
<evidence type="ECO:0000256" key="2">
    <source>
        <dbReference type="ARBA" id="ARBA00022619"/>
    </source>
</evidence>
<dbReference type="EMBL" id="KF900560">
    <property type="protein sequence ID" value="AIE99309.1"/>
    <property type="molecule type" value="Genomic_DNA"/>
</dbReference>
<dbReference type="GO" id="GO:0005829">
    <property type="term" value="C:cytosol"/>
    <property type="evidence" value="ECO:0007669"/>
    <property type="project" value="TreeGrafter"/>
</dbReference>
<gene>
    <name evidence="7" type="primary">RIB3</name>
    <name evidence="7" type="synonym">ribB</name>
</gene>
<evidence type="ECO:0000256" key="5">
    <source>
        <dbReference type="ARBA" id="ARBA00023211"/>
    </source>
</evidence>
<dbReference type="InterPro" id="IPR017945">
    <property type="entry name" value="DHBP_synth_RibB-like_a/b_dom"/>
</dbReference>
<dbReference type="InterPro" id="IPR000422">
    <property type="entry name" value="DHBP_synthase_RibB"/>
</dbReference>
<name>A0A075G7C7_9EURY</name>
<keyword evidence="2" id="KW-0686">Riboflavin biosynthesis</keyword>
<sequence length="243" mass="26418">MAPPDSMESAVERAIAAFAAGEPVMVFDSDFRERETDLLWPADAATPQVMRTLRNDCGGLLFLAIGNEIGEMFGLPWLQDIHTHPVLVEENPVLGVLITNDLQYDNRSAFTLSLNHRETYTGITDRDRALTTRRFGELADELLASGVADEAARSALGEEFRTPGHIPVCRESPMGLMSRQGHTELAVSIARLSGRPPCTIGAEMLEPDGDGALSLEAAREYAEKHGIPMITGGEILEAMGIEE</sequence>
<reference evidence="7" key="1">
    <citation type="journal article" date="2014" name="Genome Biol. Evol.">
        <title>Pangenome evidence for extensive interdomain horizontal transfer affecting lineage core and shell genes in uncultured planktonic thaumarchaeota and euryarchaeota.</title>
        <authorList>
            <person name="Deschamps P."/>
            <person name="Zivanovic Y."/>
            <person name="Moreira D."/>
            <person name="Rodriguez-Valera F."/>
            <person name="Lopez-Garcia P."/>
        </authorList>
    </citation>
    <scope>NUCLEOTIDE SEQUENCE</scope>
</reference>
<keyword evidence="3" id="KW-0479">Metal-binding</keyword>
<dbReference type="GO" id="GO:0008686">
    <property type="term" value="F:3,4-dihydroxy-2-butanone-4-phosphate synthase activity"/>
    <property type="evidence" value="ECO:0007669"/>
    <property type="project" value="UniProtKB-EC"/>
</dbReference>
<comment type="pathway">
    <text evidence="1">Cofactor biosynthesis; riboflavin biosynthesis.</text>
</comment>
<evidence type="ECO:0000256" key="1">
    <source>
        <dbReference type="ARBA" id="ARBA00005104"/>
    </source>
</evidence>
<evidence type="ECO:0000313" key="7">
    <source>
        <dbReference type="EMBL" id="AIE99309.1"/>
    </source>
</evidence>
<dbReference type="Gene3D" id="3.90.870.10">
    <property type="entry name" value="DHBP synthase"/>
    <property type="match status" value="1"/>
</dbReference>
<dbReference type="PANTHER" id="PTHR21327:SF46">
    <property type="entry name" value="3,4-DIHYDROXY-2-BUTANONE 4-PHOSPHATE SYNTHASE"/>
    <property type="match status" value="1"/>
</dbReference>
<proteinExistence type="predicted"/>
<evidence type="ECO:0000256" key="3">
    <source>
        <dbReference type="ARBA" id="ARBA00022723"/>
    </source>
</evidence>
<dbReference type="PANTHER" id="PTHR21327">
    <property type="entry name" value="GTP CYCLOHYDROLASE II-RELATED"/>
    <property type="match status" value="1"/>
</dbReference>
<dbReference type="GO" id="GO:0009231">
    <property type="term" value="P:riboflavin biosynthetic process"/>
    <property type="evidence" value="ECO:0007669"/>
    <property type="project" value="UniProtKB-UniPathway"/>
</dbReference>
<dbReference type="UniPathway" id="UPA00275"/>
<dbReference type="GO" id="GO:0046872">
    <property type="term" value="F:metal ion binding"/>
    <property type="evidence" value="ECO:0007669"/>
    <property type="project" value="UniProtKB-KW"/>
</dbReference>
<accession>A0A075G7C7</accession>
<keyword evidence="4" id="KW-0460">Magnesium</keyword>
<dbReference type="Pfam" id="PF00926">
    <property type="entry name" value="DHBP_synthase"/>
    <property type="match status" value="1"/>
</dbReference>